<dbReference type="EMBL" id="JADZSC010000001">
    <property type="protein sequence ID" value="MBH0229843.1"/>
    <property type="molecule type" value="Genomic_DNA"/>
</dbReference>
<protein>
    <recommendedName>
        <fullName evidence="4">YqhR</fullName>
    </recommendedName>
</protein>
<reference evidence="2 3" key="1">
    <citation type="journal article" date="2005" name="Int. J. Syst. Evol. Microbiol.">
        <title>Halobacillus yeomjeoni sp. nov., isolated from a marine solar saltern in Korea.</title>
        <authorList>
            <person name="Yoon J.H."/>
            <person name="Kang S.J."/>
            <person name="Lee C.H."/>
            <person name="Oh H.W."/>
            <person name="Oh T.K."/>
        </authorList>
    </citation>
    <scope>NUCLEOTIDE SEQUENCE [LARGE SCALE GENOMIC DNA]</scope>
    <source>
        <strain evidence="2 3">KCTC 3957</strain>
    </source>
</reference>
<evidence type="ECO:0000256" key="1">
    <source>
        <dbReference type="SAM" id="Phobius"/>
    </source>
</evidence>
<keyword evidence="3" id="KW-1185">Reference proteome</keyword>
<name>A0A931MUD0_9BACI</name>
<dbReference type="RefSeq" id="WP_197316430.1">
    <property type="nucleotide sequence ID" value="NZ_JADZSC010000001.1"/>
</dbReference>
<sequence length="171" mass="19297">MADKPKQQNKQEPQQSVFLKAMITGFFGGILWSGVGAVAYYFNFTELTAASFMFRSFLQTEWTGTWLAEILAILLVGLLSLLIAILYYILLKNKNGIWPGLFFGLSLWGIIFFVLRPIFPAIPSFLELNSDTWVTSGCLFILYGVFIGYSISYEYREFNDAANSYSKEGGV</sequence>
<keyword evidence="1" id="KW-1133">Transmembrane helix</keyword>
<organism evidence="2 3">
    <name type="scientific">Halobacillus yeomjeoni</name>
    <dbReference type="NCBI Taxonomy" id="311194"/>
    <lineage>
        <taxon>Bacteria</taxon>
        <taxon>Bacillati</taxon>
        <taxon>Bacillota</taxon>
        <taxon>Bacilli</taxon>
        <taxon>Bacillales</taxon>
        <taxon>Bacillaceae</taxon>
        <taxon>Halobacillus</taxon>
    </lineage>
</organism>
<keyword evidence="1" id="KW-0812">Transmembrane</keyword>
<accession>A0A931MUD0</accession>
<feature type="transmembrane region" description="Helical" evidence="1">
    <location>
        <begin position="101"/>
        <end position="126"/>
    </location>
</feature>
<dbReference type="Proteomes" id="UP000614490">
    <property type="component" value="Unassembled WGS sequence"/>
</dbReference>
<comment type="caution">
    <text evidence="2">The sequence shown here is derived from an EMBL/GenBank/DDBJ whole genome shotgun (WGS) entry which is preliminary data.</text>
</comment>
<evidence type="ECO:0008006" key="4">
    <source>
        <dbReference type="Google" id="ProtNLM"/>
    </source>
</evidence>
<keyword evidence="1" id="KW-0472">Membrane</keyword>
<dbReference type="AlphaFoldDB" id="A0A931MUD0"/>
<proteinExistence type="predicted"/>
<dbReference type="InterPro" id="IPR024563">
    <property type="entry name" value="YqhR"/>
</dbReference>
<evidence type="ECO:0000313" key="2">
    <source>
        <dbReference type="EMBL" id="MBH0229843.1"/>
    </source>
</evidence>
<feature type="transmembrane region" description="Helical" evidence="1">
    <location>
        <begin position="21"/>
        <end position="42"/>
    </location>
</feature>
<dbReference type="Pfam" id="PF11085">
    <property type="entry name" value="YqhR"/>
    <property type="match status" value="1"/>
</dbReference>
<evidence type="ECO:0000313" key="3">
    <source>
        <dbReference type="Proteomes" id="UP000614490"/>
    </source>
</evidence>
<feature type="transmembrane region" description="Helical" evidence="1">
    <location>
        <begin position="132"/>
        <end position="151"/>
    </location>
</feature>
<feature type="transmembrane region" description="Helical" evidence="1">
    <location>
        <begin position="62"/>
        <end position="89"/>
    </location>
</feature>
<gene>
    <name evidence="2" type="ORF">H0267_06385</name>
</gene>